<dbReference type="PANTHER" id="PTHR43044">
    <property type="match status" value="1"/>
</dbReference>
<comment type="similarity">
    <text evidence="2">Belongs to the NrfD family.</text>
</comment>
<dbReference type="GO" id="GO:0005886">
    <property type="term" value="C:plasma membrane"/>
    <property type="evidence" value="ECO:0007669"/>
    <property type="project" value="UniProtKB-SubCell"/>
</dbReference>
<proteinExistence type="inferred from homology"/>
<dbReference type="AlphaFoldDB" id="A0A932HY33"/>
<evidence type="ECO:0000313" key="8">
    <source>
        <dbReference type="EMBL" id="MBI3126287.1"/>
    </source>
</evidence>
<keyword evidence="5 7" id="KW-1133">Transmembrane helix</keyword>
<evidence type="ECO:0000256" key="1">
    <source>
        <dbReference type="ARBA" id="ARBA00004651"/>
    </source>
</evidence>
<evidence type="ECO:0000313" key="9">
    <source>
        <dbReference type="Proteomes" id="UP000782312"/>
    </source>
</evidence>
<feature type="transmembrane region" description="Helical" evidence="7">
    <location>
        <begin position="64"/>
        <end position="87"/>
    </location>
</feature>
<dbReference type="Pfam" id="PF03916">
    <property type="entry name" value="NrfD"/>
    <property type="match status" value="1"/>
</dbReference>
<dbReference type="EMBL" id="JACPUR010000001">
    <property type="protein sequence ID" value="MBI3126287.1"/>
    <property type="molecule type" value="Genomic_DNA"/>
</dbReference>
<feature type="transmembrane region" description="Helical" evidence="7">
    <location>
        <begin position="24"/>
        <end position="44"/>
    </location>
</feature>
<feature type="transmembrane region" description="Helical" evidence="7">
    <location>
        <begin position="345"/>
        <end position="367"/>
    </location>
</feature>
<feature type="transmembrane region" description="Helical" evidence="7">
    <location>
        <begin position="198"/>
        <end position="221"/>
    </location>
</feature>
<organism evidence="8 9">
    <name type="scientific">Tectimicrobiota bacterium</name>
    <dbReference type="NCBI Taxonomy" id="2528274"/>
    <lineage>
        <taxon>Bacteria</taxon>
        <taxon>Pseudomonadati</taxon>
        <taxon>Nitrospinota/Tectimicrobiota group</taxon>
        <taxon>Candidatus Tectimicrobiota</taxon>
    </lineage>
</organism>
<keyword evidence="4 7" id="KW-0812">Transmembrane</keyword>
<feature type="transmembrane region" description="Helical" evidence="7">
    <location>
        <begin position="233"/>
        <end position="257"/>
    </location>
</feature>
<evidence type="ECO:0000256" key="7">
    <source>
        <dbReference type="SAM" id="Phobius"/>
    </source>
</evidence>
<dbReference type="Proteomes" id="UP000782312">
    <property type="component" value="Unassembled WGS sequence"/>
</dbReference>
<sequence length="457" mass="51867">MRSRDALGSDAHLLRPIEETGRGFYVAVGFLLAGVAAGAAAYWFQLTRGLGVTGLNQPVSWGFYVTNFVFFIGISHAGTLISAILRMSQAEWRRPITRMAEVITVMVLFIGAGNILLDLGRPDRALNVLLYGRYQSPLLWDATSISAYLTASVFYLYLPLIPDIAILRDHSSKYRLFYTVLALGWAGTEGQIRILNRAVAIMAVLVIPIAVSVHTVVSFVFSMTLQPGWHSTIFGPYFVVGAIFSGIAALIIFMVVFRRVYRLENYLRHVHFNYLGLLLMTMSFLWFYFTFAEYITGFYGNEPEEMKVFWVKFTGNYAFFFWAMVACNFVVPMILLGIRRFRTILGILVASIFVSVGMWLERFIIIIPTLSHPRLPLDTVGYMPTLVEWGLMVGCFSLFSLFYLLFTKIFPIISIWEIREGREAGLREVEERIRSYLPEEGEPVAARRLIAEGIENE</sequence>
<accession>A0A932HY33</accession>
<gene>
    <name evidence="8" type="primary">nrfD</name>
    <name evidence="8" type="ORF">HYZ11_01610</name>
</gene>
<comment type="subcellular location">
    <subcellularLocation>
        <location evidence="1">Cell membrane</location>
        <topology evidence="1">Multi-pass membrane protein</topology>
    </subcellularLocation>
</comment>
<reference evidence="8" key="1">
    <citation type="submission" date="2020-07" db="EMBL/GenBank/DDBJ databases">
        <title>Huge and variable diversity of episymbiotic CPR bacteria and DPANN archaea in groundwater ecosystems.</title>
        <authorList>
            <person name="He C.Y."/>
            <person name="Keren R."/>
            <person name="Whittaker M."/>
            <person name="Farag I.F."/>
            <person name="Doudna J."/>
            <person name="Cate J.H.D."/>
            <person name="Banfield J.F."/>
        </authorList>
    </citation>
    <scope>NUCLEOTIDE SEQUENCE</scope>
    <source>
        <strain evidence="8">NC_groundwater_763_Ag_S-0.2um_68_21</strain>
    </source>
</reference>
<feature type="transmembrane region" description="Helical" evidence="7">
    <location>
        <begin position="319"/>
        <end position="338"/>
    </location>
</feature>
<evidence type="ECO:0000256" key="3">
    <source>
        <dbReference type="ARBA" id="ARBA00022475"/>
    </source>
</evidence>
<evidence type="ECO:0000256" key="5">
    <source>
        <dbReference type="ARBA" id="ARBA00022989"/>
    </source>
</evidence>
<name>A0A932HY33_UNCTE</name>
<dbReference type="Gene3D" id="1.20.1630.10">
    <property type="entry name" value="Formate dehydrogenase/DMSO reductase domain"/>
    <property type="match status" value="1"/>
</dbReference>
<evidence type="ECO:0000256" key="2">
    <source>
        <dbReference type="ARBA" id="ARBA00008929"/>
    </source>
</evidence>
<evidence type="ECO:0000256" key="4">
    <source>
        <dbReference type="ARBA" id="ARBA00022692"/>
    </source>
</evidence>
<keyword evidence="3" id="KW-1003">Cell membrane</keyword>
<dbReference type="InterPro" id="IPR005614">
    <property type="entry name" value="NrfD-like"/>
</dbReference>
<feature type="transmembrane region" description="Helical" evidence="7">
    <location>
        <begin position="99"/>
        <end position="117"/>
    </location>
</feature>
<feature type="transmembrane region" description="Helical" evidence="7">
    <location>
        <begin position="387"/>
        <end position="406"/>
    </location>
</feature>
<feature type="transmembrane region" description="Helical" evidence="7">
    <location>
        <begin position="137"/>
        <end position="158"/>
    </location>
</feature>
<evidence type="ECO:0000256" key="6">
    <source>
        <dbReference type="ARBA" id="ARBA00023136"/>
    </source>
</evidence>
<comment type="caution">
    <text evidence="8">The sequence shown here is derived from an EMBL/GenBank/DDBJ whole genome shotgun (WGS) entry which is preliminary data.</text>
</comment>
<dbReference type="PANTHER" id="PTHR43044:SF2">
    <property type="entry name" value="POLYSULPHIDE REDUCTASE NRFD"/>
    <property type="match status" value="1"/>
</dbReference>
<feature type="transmembrane region" description="Helical" evidence="7">
    <location>
        <begin position="277"/>
        <end position="299"/>
    </location>
</feature>
<protein>
    <submittedName>
        <fullName evidence="8">Polysulfide reductase NrfD</fullName>
    </submittedName>
</protein>
<keyword evidence="6 7" id="KW-0472">Membrane</keyword>